<dbReference type="GO" id="GO:0005524">
    <property type="term" value="F:ATP binding"/>
    <property type="evidence" value="ECO:0007669"/>
    <property type="project" value="UniProtKB-KW"/>
</dbReference>
<evidence type="ECO:0000256" key="1">
    <source>
        <dbReference type="ARBA" id="ARBA00004651"/>
    </source>
</evidence>
<feature type="domain" description="AMP-binding enzyme C-terminal" evidence="15">
    <location>
        <begin position="471"/>
        <end position="545"/>
    </location>
</feature>
<keyword evidence="10" id="KW-0445">Lipid transport</keyword>
<organism evidence="16 17">
    <name type="scientific">Methylobacterium nodulans (strain LMG 21967 / CNCM I-2342 / ORS 2060)</name>
    <dbReference type="NCBI Taxonomy" id="460265"/>
    <lineage>
        <taxon>Bacteria</taxon>
        <taxon>Pseudomonadati</taxon>
        <taxon>Pseudomonadota</taxon>
        <taxon>Alphaproteobacteria</taxon>
        <taxon>Hyphomicrobiales</taxon>
        <taxon>Methylobacteriaceae</taxon>
        <taxon>Methylobacterium</taxon>
    </lineage>
</organism>
<dbReference type="Gene3D" id="3.30.300.30">
    <property type="match status" value="1"/>
</dbReference>
<dbReference type="PANTHER" id="PTHR43107:SF15">
    <property type="entry name" value="FATTY ACID TRANSPORT PROTEIN 3, ISOFORM A"/>
    <property type="match status" value="1"/>
</dbReference>
<keyword evidence="5 16" id="KW-0436">Ligase</keyword>
<name>B8IL73_METNO</name>
<dbReference type="FunFam" id="3.40.50.12780:FF:000019">
    <property type="entry name" value="Long-chain fatty acid transporter"/>
    <property type="match status" value="1"/>
</dbReference>
<keyword evidence="12" id="KW-0576">Peroxisome</keyword>
<keyword evidence="11" id="KW-0472">Membrane</keyword>
<dbReference type="InterPro" id="IPR042099">
    <property type="entry name" value="ANL_N_sf"/>
</dbReference>
<dbReference type="InterPro" id="IPR000873">
    <property type="entry name" value="AMP-dep_synth/lig_dom"/>
</dbReference>
<dbReference type="InterPro" id="IPR045851">
    <property type="entry name" value="AMP-bd_C_sf"/>
</dbReference>
<dbReference type="PANTHER" id="PTHR43107">
    <property type="entry name" value="LONG-CHAIN FATTY ACID TRANSPORT PROTEIN"/>
    <property type="match status" value="1"/>
</dbReference>
<protein>
    <submittedName>
        <fullName evidence="16">AMP-dependent synthetase and ligase</fullName>
    </submittedName>
</protein>
<dbReference type="Proteomes" id="UP000008207">
    <property type="component" value="Chromosome"/>
</dbReference>
<evidence type="ECO:0000256" key="9">
    <source>
        <dbReference type="ARBA" id="ARBA00022989"/>
    </source>
</evidence>
<evidence type="ECO:0000256" key="3">
    <source>
        <dbReference type="ARBA" id="ARBA00022448"/>
    </source>
</evidence>
<dbReference type="Pfam" id="PF13193">
    <property type="entry name" value="AMP-binding_C"/>
    <property type="match status" value="1"/>
</dbReference>
<evidence type="ECO:0000256" key="12">
    <source>
        <dbReference type="ARBA" id="ARBA00023140"/>
    </source>
</evidence>
<evidence type="ECO:0000256" key="8">
    <source>
        <dbReference type="ARBA" id="ARBA00022840"/>
    </source>
</evidence>
<evidence type="ECO:0000256" key="7">
    <source>
        <dbReference type="ARBA" id="ARBA00022741"/>
    </source>
</evidence>
<dbReference type="KEGG" id="mno:Mnod_3338"/>
<evidence type="ECO:0000256" key="6">
    <source>
        <dbReference type="ARBA" id="ARBA00022692"/>
    </source>
</evidence>
<evidence type="ECO:0000259" key="14">
    <source>
        <dbReference type="Pfam" id="PF00501"/>
    </source>
</evidence>
<keyword evidence="6" id="KW-0812">Transmembrane</keyword>
<dbReference type="GO" id="GO:0044539">
    <property type="term" value="P:long-chain fatty acid import into cell"/>
    <property type="evidence" value="ECO:0007669"/>
    <property type="project" value="TreeGrafter"/>
</dbReference>
<dbReference type="AlphaFoldDB" id="B8IL73"/>
<evidence type="ECO:0000256" key="13">
    <source>
        <dbReference type="ARBA" id="ARBA00046271"/>
    </source>
</evidence>
<dbReference type="STRING" id="460265.Mnod_3338"/>
<dbReference type="eggNOG" id="COG0318">
    <property type="taxonomic scope" value="Bacteria"/>
</dbReference>
<keyword evidence="3" id="KW-0813">Transport</keyword>
<evidence type="ECO:0000256" key="2">
    <source>
        <dbReference type="ARBA" id="ARBA00006432"/>
    </source>
</evidence>
<dbReference type="NCBIfam" id="NF006134">
    <property type="entry name" value="PRK08279.1"/>
    <property type="match status" value="1"/>
</dbReference>
<dbReference type="SUPFAM" id="SSF56801">
    <property type="entry name" value="Acetyl-CoA synthetase-like"/>
    <property type="match status" value="1"/>
</dbReference>
<dbReference type="RefSeq" id="WP_015929924.1">
    <property type="nucleotide sequence ID" value="NC_011894.1"/>
</dbReference>
<accession>B8IL73</accession>
<evidence type="ECO:0000259" key="15">
    <source>
        <dbReference type="Pfam" id="PF13193"/>
    </source>
</evidence>
<dbReference type="HOGENOM" id="CLU_000022_46_2_5"/>
<keyword evidence="9" id="KW-1133">Transmembrane helix</keyword>
<dbReference type="InterPro" id="IPR025110">
    <property type="entry name" value="AMP-bd_C"/>
</dbReference>
<dbReference type="OrthoDB" id="7315605at2"/>
<keyword evidence="4" id="KW-1003">Cell membrane</keyword>
<keyword evidence="17" id="KW-1185">Reference proteome</keyword>
<feature type="domain" description="AMP-dependent synthetase/ligase" evidence="14">
    <location>
        <begin position="49"/>
        <end position="399"/>
    </location>
</feature>
<reference evidence="16 17" key="1">
    <citation type="submission" date="2009-01" db="EMBL/GenBank/DDBJ databases">
        <title>Complete sequence of chromosome of Methylobacterium nodulans ORS 2060.</title>
        <authorList>
            <consortium name="US DOE Joint Genome Institute"/>
            <person name="Lucas S."/>
            <person name="Copeland A."/>
            <person name="Lapidus A."/>
            <person name="Glavina del Rio T."/>
            <person name="Dalin E."/>
            <person name="Tice H."/>
            <person name="Bruce D."/>
            <person name="Goodwin L."/>
            <person name="Pitluck S."/>
            <person name="Sims D."/>
            <person name="Brettin T."/>
            <person name="Detter J.C."/>
            <person name="Han C."/>
            <person name="Larimer F."/>
            <person name="Land M."/>
            <person name="Hauser L."/>
            <person name="Kyrpides N."/>
            <person name="Ivanova N."/>
            <person name="Marx C.J."/>
            <person name="Richardson P."/>
        </authorList>
    </citation>
    <scope>NUCLEOTIDE SEQUENCE [LARGE SCALE GENOMIC DNA]</scope>
    <source>
        <strain evidence="17">LMG 21967 / CNCM I-2342 / ORS 2060</strain>
    </source>
</reference>
<keyword evidence="8" id="KW-0067">ATP-binding</keyword>
<evidence type="ECO:0000256" key="5">
    <source>
        <dbReference type="ARBA" id="ARBA00022598"/>
    </source>
</evidence>
<dbReference type="FunFam" id="3.30.300.30:FF:000002">
    <property type="entry name" value="Long-chain fatty acid transport protein 1"/>
    <property type="match status" value="1"/>
</dbReference>
<evidence type="ECO:0000313" key="17">
    <source>
        <dbReference type="Proteomes" id="UP000008207"/>
    </source>
</evidence>
<evidence type="ECO:0000313" key="16">
    <source>
        <dbReference type="EMBL" id="ACL58261.1"/>
    </source>
</evidence>
<dbReference type="Gene3D" id="3.40.50.12780">
    <property type="entry name" value="N-terminal domain of ligase-like"/>
    <property type="match status" value="1"/>
</dbReference>
<gene>
    <name evidence="16" type="ordered locus">Mnod_3338</name>
</gene>
<dbReference type="GO" id="GO:0005324">
    <property type="term" value="F:long-chain fatty acid transmembrane transporter activity"/>
    <property type="evidence" value="ECO:0007669"/>
    <property type="project" value="TreeGrafter"/>
</dbReference>
<proteinExistence type="inferred from homology"/>
<comment type="similarity">
    <text evidence="2">Belongs to the ATP-dependent AMP-binding enzyme family.</text>
</comment>
<dbReference type="InterPro" id="IPR020845">
    <property type="entry name" value="AMP-binding_CS"/>
</dbReference>
<dbReference type="EMBL" id="CP001349">
    <property type="protein sequence ID" value="ACL58261.1"/>
    <property type="molecule type" value="Genomic_DNA"/>
</dbReference>
<dbReference type="PROSITE" id="PS00455">
    <property type="entry name" value="AMP_BINDING"/>
    <property type="match status" value="1"/>
</dbReference>
<evidence type="ECO:0000256" key="11">
    <source>
        <dbReference type="ARBA" id="ARBA00023136"/>
    </source>
</evidence>
<dbReference type="GO" id="GO:0004467">
    <property type="term" value="F:long-chain fatty acid-CoA ligase activity"/>
    <property type="evidence" value="ECO:0007669"/>
    <property type="project" value="TreeGrafter"/>
</dbReference>
<dbReference type="GO" id="GO:0005886">
    <property type="term" value="C:plasma membrane"/>
    <property type="evidence" value="ECO:0007669"/>
    <property type="project" value="UniProtKB-SubCell"/>
</dbReference>
<keyword evidence="7" id="KW-0547">Nucleotide-binding</keyword>
<evidence type="ECO:0000256" key="4">
    <source>
        <dbReference type="ARBA" id="ARBA00022475"/>
    </source>
</evidence>
<comment type="subcellular location">
    <subcellularLocation>
        <location evidence="1">Cell membrane</location>
        <topology evidence="1">Multi-pass membrane protein</topology>
    </subcellularLocation>
    <subcellularLocation>
        <location evidence="13">Peroxisome membrane</location>
    </subcellularLocation>
</comment>
<sequence>MAVAGASAARQGPSAAAGGWLGALERTSRIGTQPSRILPRVVDELGLAHGEAPALIGEQGTLSHAGLADRARRYARWALAEGIRAGDAVALLMPNGPDYMAAWLGLSRVGLRVALLNTNLTGASLAHCIAAAAPTHLIVAERLWPACEEAAPHLPERPRLVRADDLAAALAHCDGGPFEEREERAVTLADTALYIYTSGTTGLPKAARVSHHRVMTWSHWFAGLLATGPEDRLYTCLPMYHSVGGVVATGSVIVGGGAAILRERFSARRFWDDIAAERCTLFQYIGELCRYLLAAPTHPLERAHSLRIATGNGLRPEVWEAFQARFAIPRILEFYAATEGTLSLCNVEGRVGAVGRVPPFLAHSSPAAIVRHDPDTGAPARGADGFCLRCPPGEAGELIGRLRSEVGSQRFEGYTSAAASDAKLLRDVFKPGDAWFRTGDLMRIDRQGFYFFVDRAGDTFRWKGENVATTEVAAALSGAAGVEEAAVYGVAVPGTEGRAGMAALKVGPGFDLAVLRAHLAAQLPAYARPLFLRLRAGFEITETFKQKKQTLLAEGFDPARIADPLYFEDAAAGAYVPLTAELYAAITRGAVRL</sequence>
<dbReference type="Pfam" id="PF00501">
    <property type="entry name" value="AMP-binding"/>
    <property type="match status" value="1"/>
</dbReference>
<evidence type="ECO:0000256" key="10">
    <source>
        <dbReference type="ARBA" id="ARBA00023055"/>
    </source>
</evidence>